<dbReference type="PANTHER" id="PTHR18919">
    <property type="entry name" value="ACETYL-COA C-ACYLTRANSFERASE"/>
    <property type="match status" value="1"/>
</dbReference>
<dbReference type="NCBIfam" id="TIGR01930">
    <property type="entry name" value="AcCoA-C-Actrans"/>
    <property type="match status" value="1"/>
</dbReference>
<dbReference type="GO" id="GO:0003985">
    <property type="term" value="F:acetyl-CoA C-acetyltransferase activity"/>
    <property type="evidence" value="ECO:0007669"/>
    <property type="project" value="TreeGrafter"/>
</dbReference>
<comment type="similarity">
    <text evidence="2 5">Belongs to the thiolase-like superfamily. Thiolase family.</text>
</comment>
<keyword evidence="8" id="KW-1185">Reference proteome</keyword>
<evidence type="ECO:0000256" key="1">
    <source>
        <dbReference type="ARBA" id="ARBA00005189"/>
    </source>
</evidence>
<proteinExistence type="inferred from homology"/>
<dbReference type="PROSITE" id="PS00099">
    <property type="entry name" value="THIOLASE_3"/>
    <property type="match status" value="1"/>
</dbReference>
<dbReference type="AlphaFoldDB" id="A0A915E9V9"/>
<keyword evidence="3 5" id="KW-0808">Transferase</keyword>
<evidence type="ECO:0000256" key="2">
    <source>
        <dbReference type="ARBA" id="ARBA00010982"/>
    </source>
</evidence>
<feature type="domain" description="Thiolase N-terminal" evidence="6">
    <location>
        <begin position="48"/>
        <end position="200"/>
    </location>
</feature>
<feature type="domain" description="Thiolase C-terminal" evidence="7">
    <location>
        <begin position="208"/>
        <end position="330"/>
    </location>
</feature>
<accession>A0A915E9V9</accession>
<dbReference type="InterPro" id="IPR020617">
    <property type="entry name" value="Thiolase_C"/>
</dbReference>
<dbReference type="Proteomes" id="UP000887574">
    <property type="component" value="Unplaced"/>
</dbReference>
<dbReference type="Gene3D" id="3.40.47.10">
    <property type="match status" value="1"/>
</dbReference>
<dbReference type="GO" id="GO:0005739">
    <property type="term" value="C:mitochondrion"/>
    <property type="evidence" value="ECO:0007669"/>
    <property type="project" value="TreeGrafter"/>
</dbReference>
<evidence type="ECO:0000313" key="8">
    <source>
        <dbReference type="Proteomes" id="UP000887574"/>
    </source>
</evidence>
<dbReference type="PROSITE" id="PS00737">
    <property type="entry name" value="THIOLASE_2"/>
    <property type="match status" value="1"/>
</dbReference>
<dbReference type="PANTHER" id="PTHR18919:SF107">
    <property type="entry name" value="ACETYL-COA ACETYLTRANSFERASE, CYTOSOLIC"/>
    <property type="match status" value="1"/>
</dbReference>
<evidence type="ECO:0000256" key="5">
    <source>
        <dbReference type="RuleBase" id="RU003557"/>
    </source>
</evidence>
<dbReference type="Pfam" id="PF02803">
    <property type="entry name" value="Thiolase_C"/>
    <property type="match status" value="1"/>
</dbReference>
<dbReference type="InterPro" id="IPR002155">
    <property type="entry name" value="Thiolase"/>
</dbReference>
<keyword evidence="4 5" id="KW-0012">Acyltransferase</keyword>
<dbReference type="SUPFAM" id="SSF53901">
    <property type="entry name" value="Thiolase-like"/>
    <property type="match status" value="2"/>
</dbReference>
<dbReference type="Pfam" id="PF00108">
    <property type="entry name" value="Thiolase_N"/>
    <property type="match status" value="1"/>
</dbReference>
<dbReference type="WBParaSite" id="jg3901">
    <property type="protein sequence ID" value="jg3901"/>
    <property type="gene ID" value="jg3901"/>
</dbReference>
<organism evidence="8 9">
    <name type="scientific">Ditylenchus dipsaci</name>
    <dbReference type="NCBI Taxonomy" id="166011"/>
    <lineage>
        <taxon>Eukaryota</taxon>
        <taxon>Metazoa</taxon>
        <taxon>Ecdysozoa</taxon>
        <taxon>Nematoda</taxon>
        <taxon>Chromadorea</taxon>
        <taxon>Rhabditida</taxon>
        <taxon>Tylenchina</taxon>
        <taxon>Tylenchomorpha</taxon>
        <taxon>Sphaerularioidea</taxon>
        <taxon>Anguinidae</taxon>
        <taxon>Anguininae</taxon>
        <taxon>Ditylenchus</taxon>
    </lineage>
</organism>
<evidence type="ECO:0000259" key="6">
    <source>
        <dbReference type="Pfam" id="PF00108"/>
    </source>
</evidence>
<dbReference type="InterPro" id="IPR020610">
    <property type="entry name" value="Thiolase_AS"/>
</dbReference>
<sequence>MCYIFGKTCWSTNQNPGSRTSCGCQQTLWLGFSVNYQCFAANYLWRFQCSLAGGTEAMSQAPYLVRNMRFGAPLGVNIEFEDSLWSSGVDLHAKMPMGITAENLGEKYQITREESDEYALKSQTRWRLANNAGYFKGEIEPIHIKSKKGEVIFEMDQHPRETTLEELGKLKAVFKKDGLVTPGNASGVCDGAAAVVVASQESVEKLHLTPLARIVGWYVVGCDPTIMGIGPVEAIKGLCHKTGVSIDKIDVFDINEAFACQTLAVQKELNLENDRLNVNGGAIAMGHPLGASGARITAHLAHEIQRRGIQYAVGAACIGGGQGIAILLEKV</sequence>
<reference evidence="9" key="1">
    <citation type="submission" date="2022-11" db="UniProtKB">
        <authorList>
            <consortium name="WormBaseParasite"/>
        </authorList>
    </citation>
    <scope>IDENTIFICATION</scope>
</reference>
<comment type="pathway">
    <text evidence="1">Lipid metabolism.</text>
</comment>
<evidence type="ECO:0000256" key="3">
    <source>
        <dbReference type="ARBA" id="ARBA00022679"/>
    </source>
</evidence>
<evidence type="ECO:0000259" key="7">
    <source>
        <dbReference type="Pfam" id="PF02803"/>
    </source>
</evidence>
<protein>
    <submittedName>
        <fullName evidence="9">Mitochondrial 3-ketoacyl-coa thiolase</fullName>
    </submittedName>
</protein>
<name>A0A915E9V9_9BILA</name>
<dbReference type="InterPro" id="IPR020613">
    <property type="entry name" value="Thiolase_CS"/>
</dbReference>
<evidence type="ECO:0000313" key="9">
    <source>
        <dbReference type="WBParaSite" id="jg3901"/>
    </source>
</evidence>
<dbReference type="InterPro" id="IPR016039">
    <property type="entry name" value="Thiolase-like"/>
</dbReference>
<dbReference type="GO" id="GO:0006635">
    <property type="term" value="P:fatty acid beta-oxidation"/>
    <property type="evidence" value="ECO:0007669"/>
    <property type="project" value="TreeGrafter"/>
</dbReference>
<dbReference type="CDD" id="cd00751">
    <property type="entry name" value="thiolase"/>
    <property type="match status" value="1"/>
</dbReference>
<evidence type="ECO:0000256" key="4">
    <source>
        <dbReference type="ARBA" id="ARBA00023315"/>
    </source>
</evidence>
<dbReference type="InterPro" id="IPR020616">
    <property type="entry name" value="Thiolase_N"/>
</dbReference>